<comment type="similarity">
    <text evidence="6">Belongs to the peroxiredoxin family. Tpx subfamily.</text>
</comment>
<protein>
    <recommendedName>
        <fullName evidence="6">Thiol peroxidase</fullName>
        <shortName evidence="6">Tpx</shortName>
        <ecNumber evidence="6">1.11.1.24</ecNumber>
    </recommendedName>
    <alternativeName>
        <fullName evidence="6">Peroxiredoxin tpx</fullName>
        <shortName evidence="6">Prx</shortName>
    </alternativeName>
    <alternativeName>
        <fullName evidence="6">Thioredoxin peroxidase</fullName>
    </alternativeName>
    <alternativeName>
        <fullName evidence="6">Thioredoxin-dependent peroxiredoxin</fullName>
    </alternativeName>
</protein>
<keyword evidence="1 6" id="KW-0575">Peroxidase</keyword>
<dbReference type="CDD" id="cd03014">
    <property type="entry name" value="PRX_Atyp2cys"/>
    <property type="match status" value="1"/>
</dbReference>
<comment type="catalytic activity">
    <reaction evidence="6">
        <text>a hydroperoxide + [thioredoxin]-dithiol = an alcohol + [thioredoxin]-disulfide + H2O</text>
        <dbReference type="Rhea" id="RHEA:62620"/>
        <dbReference type="Rhea" id="RHEA-COMP:10698"/>
        <dbReference type="Rhea" id="RHEA-COMP:10700"/>
        <dbReference type="ChEBI" id="CHEBI:15377"/>
        <dbReference type="ChEBI" id="CHEBI:29950"/>
        <dbReference type="ChEBI" id="CHEBI:30879"/>
        <dbReference type="ChEBI" id="CHEBI:35924"/>
        <dbReference type="ChEBI" id="CHEBI:50058"/>
        <dbReference type="EC" id="1.11.1.24"/>
    </reaction>
</comment>
<evidence type="ECO:0000256" key="3">
    <source>
        <dbReference type="ARBA" id="ARBA00023002"/>
    </source>
</evidence>
<accession>A0A177P062</accession>
<comment type="miscellaneous">
    <text evidence="6">The active site is a conserved redox-active cysteine residue, the peroxidatic cysteine (C(P)), which makes the nucleophilic attack on the peroxide substrate. The peroxide oxidizes the C(P)-SH to cysteine sulfenic acid (C(P)-SOH), which then reacts with another cysteine residue, the resolving cysteine (C(R)), to form a disulfide bridge. The disulfide is subsequently reduced by an appropriate electron donor to complete the catalytic cycle. In this atypical 2-Cys peroxiredoxin, C(R) is present in the same subunit to form an intramolecular disulfide. The disulfide is subsequently reduced by thioredoxin.</text>
</comment>
<keyword evidence="3 6" id="KW-0560">Oxidoreductase</keyword>
<dbReference type="Pfam" id="PF08534">
    <property type="entry name" value="Redoxin"/>
    <property type="match status" value="1"/>
</dbReference>
<proteinExistence type="inferred from homology"/>
<dbReference type="Proteomes" id="UP000077628">
    <property type="component" value="Unassembled WGS sequence"/>
</dbReference>
<reference evidence="9" key="1">
    <citation type="submission" date="2016-03" db="EMBL/GenBank/DDBJ databases">
        <authorList>
            <person name="Heylen K."/>
            <person name="De Vos P."/>
            <person name="Vekeman B."/>
        </authorList>
    </citation>
    <scope>NUCLEOTIDE SEQUENCE [LARGE SCALE GENOMIC DNA]</scope>
    <source>
        <strain evidence="9">R-45383</strain>
    </source>
</reference>
<keyword evidence="4 6" id="KW-1015">Disulfide bond</keyword>
<sequence>MATITFQGKPINTCGDLPTIGSQAPDFKLTNRKMQDVGLTNFAGKRKLLNIVPSLDTPTCATSTRKFNEKAAHLHNTEVLVISADLPFAQVRFCEIEGIKHVGALSTFRSSFAQDYGVELLDSILAGLTARAVLVLDETDTVIHAELVAEIADEPDYAAALAALSKA</sequence>
<keyword evidence="5 6" id="KW-0676">Redox-active center</keyword>
<dbReference type="Gene3D" id="3.40.30.10">
    <property type="entry name" value="Glutaredoxin"/>
    <property type="match status" value="1"/>
</dbReference>
<dbReference type="NCBIfam" id="NF001808">
    <property type="entry name" value="PRK00522.1"/>
    <property type="match status" value="1"/>
</dbReference>
<feature type="disulfide bond" description="Redox-active" evidence="6">
    <location>
        <begin position="60"/>
        <end position="94"/>
    </location>
</feature>
<evidence type="ECO:0000256" key="4">
    <source>
        <dbReference type="ARBA" id="ARBA00023157"/>
    </source>
</evidence>
<dbReference type="PROSITE" id="PS01265">
    <property type="entry name" value="TPX"/>
    <property type="match status" value="1"/>
</dbReference>
<gene>
    <name evidence="6" type="primary">tpx</name>
    <name evidence="8" type="ORF">A1355_21890</name>
</gene>
<dbReference type="InterPro" id="IPR036249">
    <property type="entry name" value="Thioredoxin-like_sf"/>
</dbReference>
<evidence type="ECO:0000256" key="6">
    <source>
        <dbReference type="HAMAP-Rule" id="MF_00269"/>
    </source>
</evidence>
<dbReference type="InterPro" id="IPR013740">
    <property type="entry name" value="Redoxin"/>
</dbReference>
<comment type="function">
    <text evidence="6">Thiol-specific peroxidase that catalyzes the reduction of hydrogen peroxide and organic hydroperoxides to water and alcohols, respectively. Plays a role in cell protection against oxidative stress by detoxifying peroxides.</text>
</comment>
<dbReference type="EC" id="1.11.1.24" evidence="6"/>
<feature type="active site" description="Cysteine sulfenic acid (-SOH) intermediate" evidence="6">
    <location>
        <position position="60"/>
    </location>
</feature>
<dbReference type="GO" id="GO:0008379">
    <property type="term" value="F:thioredoxin peroxidase activity"/>
    <property type="evidence" value="ECO:0007669"/>
    <property type="project" value="UniProtKB-UniRule"/>
</dbReference>
<dbReference type="EMBL" id="LUUK01000064">
    <property type="protein sequence ID" value="OAI23264.1"/>
    <property type="molecule type" value="Genomic_DNA"/>
</dbReference>
<keyword evidence="2 6" id="KW-0049">Antioxidant</keyword>
<comment type="caution">
    <text evidence="8">The sequence shown here is derived from an EMBL/GenBank/DDBJ whole genome shotgun (WGS) entry which is preliminary data.</text>
</comment>
<evidence type="ECO:0000313" key="9">
    <source>
        <dbReference type="Proteomes" id="UP000077628"/>
    </source>
</evidence>
<feature type="domain" description="Thioredoxin" evidence="7">
    <location>
        <begin position="18"/>
        <end position="166"/>
    </location>
</feature>
<dbReference type="RefSeq" id="WP_064026017.1">
    <property type="nucleotide sequence ID" value="NZ_LUUK01000064.1"/>
</dbReference>
<name>A0A177P062_9GAMM</name>
<dbReference type="AlphaFoldDB" id="A0A177P062"/>
<dbReference type="OrthoDB" id="9781543at2"/>
<evidence type="ECO:0000313" key="8">
    <source>
        <dbReference type="EMBL" id="OAI23264.1"/>
    </source>
</evidence>
<dbReference type="PANTHER" id="PTHR43110">
    <property type="entry name" value="THIOL PEROXIDASE"/>
    <property type="match status" value="1"/>
</dbReference>
<evidence type="ECO:0000259" key="7">
    <source>
        <dbReference type="PROSITE" id="PS51352"/>
    </source>
</evidence>
<dbReference type="STRING" id="702114.A1355_21890"/>
<dbReference type="InterPro" id="IPR018219">
    <property type="entry name" value="Tpx_CS"/>
</dbReference>
<dbReference type="InterPro" id="IPR002065">
    <property type="entry name" value="TPX"/>
</dbReference>
<evidence type="ECO:0000256" key="2">
    <source>
        <dbReference type="ARBA" id="ARBA00022862"/>
    </source>
</evidence>
<evidence type="ECO:0000256" key="1">
    <source>
        <dbReference type="ARBA" id="ARBA00022559"/>
    </source>
</evidence>
<dbReference type="InterPro" id="IPR050455">
    <property type="entry name" value="Tpx_Peroxidase_subfamily"/>
</dbReference>
<dbReference type="SUPFAM" id="SSF52833">
    <property type="entry name" value="Thioredoxin-like"/>
    <property type="match status" value="1"/>
</dbReference>
<evidence type="ECO:0000256" key="5">
    <source>
        <dbReference type="ARBA" id="ARBA00023284"/>
    </source>
</evidence>
<dbReference type="PROSITE" id="PS51352">
    <property type="entry name" value="THIOREDOXIN_2"/>
    <property type="match status" value="1"/>
</dbReference>
<dbReference type="HAMAP" id="MF_00269">
    <property type="entry name" value="Tpx"/>
    <property type="match status" value="1"/>
</dbReference>
<keyword evidence="9" id="KW-1185">Reference proteome</keyword>
<dbReference type="InterPro" id="IPR013766">
    <property type="entry name" value="Thioredoxin_domain"/>
</dbReference>
<organism evidence="8 9">
    <name type="scientific">Methylomonas koyamae</name>
    <dbReference type="NCBI Taxonomy" id="702114"/>
    <lineage>
        <taxon>Bacteria</taxon>
        <taxon>Pseudomonadati</taxon>
        <taxon>Pseudomonadota</taxon>
        <taxon>Gammaproteobacteria</taxon>
        <taxon>Methylococcales</taxon>
        <taxon>Methylococcaceae</taxon>
        <taxon>Methylomonas</taxon>
    </lineage>
</organism>
<comment type="subunit">
    <text evidence="6">Homodimer.</text>
</comment>
<dbReference type="PANTHER" id="PTHR43110:SF1">
    <property type="entry name" value="THIOL PEROXIDASE"/>
    <property type="match status" value="1"/>
</dbReference>